<name>A0A9D1PXN9_9BACT</name>
<dbReference type="Gene3D" id="3.30.70.260">
    <property type="match status" value="1"/>
</dbReference>
<sequence length="436" mass="47203">MTQQATQEPLYVGLAGMGTVGGGLIQLLQEDKDLIYRRTGRRIVLRKVLVRNVTPERAAQLPEGCELTTDMAALTDDPQIDVVVELMGGTGAAHALISRALEHGKHIVTANKALLAEDSEALFDLARTNNCLLRYEGSVAGAIPIVGTLTDPLAGNHIVSLMGILNGTSNYILSEMTTNGMDFDGALRQAQELGYAEADPTLDVDGFDAAHKLTLLIRLAFGLDYPFASMPVQGIRGMDKRDIAMAREFGYRIKLIAEARLHNEADGTTRLEAGVFPALVHHSFLMARVGGVYNAIRLDGAPSGPIFLHGRGAGALPTASVVLSDLLAIARGDKPNNTGFANRIVRAAIVPPEEWRSRYYVRVMVHDESGVLRDLAGCMAAENISMAQVIQKENEKNVVPLVFMTHETTAQAMTRALQKVHETGILQTAPVYYRII</sequence>
<evidence type="ECO:0000256" key="8">
    <source>
        <dbReference type="ARBA" id="ARBA00022857"/>
    </source>
</evidence>
<dbReference type="PANTHER" id="PTHR43331">
    <property type="entry name" value="HOMOSERINE DEHYDROGENASE"/>
    <property type="match status" value="1"/>
</dbReference>
<organism evidence="16 17">
    <name type="scientific">Candidatus Desulfovibrio intestinipullorum</name>
    <dbReference type="NCBI Taxonomy" id="2838536"/>
    <lineage>
        <taxon>Bacteria</taxon>
        <taxon>Pseudomonadati</taxon>
        <taxon>Thermodesulfobacteriota</taxon>
        <taxon>Desulfovibrionia</taxon>
        <taxon>Desulfovibrionales</taxon>
        <taxon>Desulfovibrionaceae</taxon>
        <taxon>Desulfovibrio</taxon>
    </lineage>
</organism>
<evidence type="ECO:0000313" key="16">
    <source>
        <dbReference type="EMBL" id="HIW01208.1"/>
    </source>
</evidence>
<evidence type="ECO:0000256" key="2">
    <source>
        <dbReference type="ARBA" id="ARBA00005062"/>
    </source>
</evidence>
<evidence type="ECO:0000256" key="13">
    <source>
        <dbReference type="RuleBase" id="RU000579"/>
    </source>
</evidence>
<dbReference type="Proteomes" id="UP000886752">
    <property type="component" value="Unassembled WGS sequence"/>
</dbReference>
<dbReference type="PIRSF" id="PIRSF000098">
    <property type="entry name" value="Homoser_dehydrog"/>
    <property type="match status" value="1"/>
</dbReference>
<dbReference type="InterPro" id="IPR002912">
    <property type="entry name" value="ACT_dom"/>
</dbReference>
<evidence type="ECO:0000313" key="17">
    <source>
        <dbReference type="Proteomes" id="UP000886752"/>
    </source>
</evidence>
<dbReference type="PROSITE" id="PS51671">
    <property type="entry name" value="ACT"/>
    <property type="match status" value="1"/>
</dbReference>
<feature type="domain" description="ACT" evidence="15">
    <location>
        <begin position="360"/>
        <end position="436"/>
    </location>
</feature>
<dbReference type="SUPFAM" id="SSF55347">
    <property type="entry name" value="Glyceraldehyde-3-phosphate dehydrogenase-like, C-terminal domain"/>
    <property type="match status" value="1"/>
</dbReference>
<protein>
    <recommendedName>
        <fullName evidence="5 13">Homoserine dehydrogenase</fullName>
        <ecNumber evidence="4 13">1.1.1.3</ecNumber>
    </recommendedName>
</protein>
<evidence type="ECO:0000256" key="10">
    <source>
        <dbReference type="ARBA" id="ARBA00023167"/>
    </source>
</evidence>
<dbReference type="InterPro" id="IPR001342">
    <property type="entry name" value="HDH_cat"/>
</dbReference>
<keyword evidence="7 13" id="KW-0791">Threonine biosynthesis</keyword>
<comment type="caution">
    <text evidence="16">The sequence shown here is derived from an EMBL/GenBank/DDBJ whole genome shotgun (WGS) entry which is preliminary data.</text>
</comment>
<keyword evidence="6 13" id="KW-0028">Amino-acid biosynthesis</keyword>
<dbReference type="PANTHER" id="PTHR43331:SF1">
    <property type="entry name" value="HOMOSERINE DEHYDROGENASE"/>
    <property type="match status" value="1"/>
</dbReference>
<feature type="active site" description="Proton donor" evidence="11">
    <location>
        <position position="212"/>
    </location>
</feature>
<dbReference type="EMBL" id="DXHV01000073">
    <property type="protein sequence ID" value="HIW01208.1"/>
    <property type="molecule type" value="Genomic_DNA"/>
</dbReference>
<dbReference type="GO" id="GO:0004412">
    <property type="term" value="F:homoserine dehydrogenase activity"/>
    <property type="evidence" value="ECO:0007669"/>
    <property type="project" value="UniProtKB-EC"/>
</dbReference>
<dbReference type="SUPFAM" id="SSF55021">
    <property type="entry name" value="ACT-like"/>
    <property type="match status" value="1"/>
</dbReference>
<dbReference type="Gene3D" id="3.40.50.720">
    <property type="entry name" value="NAD(P)-binding Rossmann-like Domain"/>
    <property type="match status" value="1"/>
</dbReference>
<comment type="catalytic activity">
    <reaction evidence="13">
        <text>L-homoserine + NADP(+) = L-aspartate 4-semialdehyde + NADPH + H(+)</text>
        <dbReference type="Rhea" id="RHEA:15761"/>
        <dbReference type="ChEBI" id="CHEBI:15378"/>
        <dbReference type="ChEBI" id="CHEBI:57476"/>
        <dbReference type="ChEBI" id="CHEBI:57783"/>
        <dbReference type="ChEBI" id="CHEBI:58349"/>
        <dbReference type="ChEBI" id="CHEBI:537519"/>
        <dbReference type="EC" id="1.1.1.3"/>
    </reaction>
</comment>
<keyword evidence="8 12" id="KW-0521">NADP</keyword>
<evidence type="ECO:0000256" key="5">
    <source>
        <dbReference type="ARBA" id="ARBA00013376"/>
    </source>
</evidence>
<dbReference type="EC" id="1.1.1.3" evidence="4 13"/>
<feature type="binding site" evidence="12">
    <location>
        <position position="197"/>
    </location>
    <ligand>
        <name>L-homoserine</name>
        <dbReference type="ChEBI" id="CHEBI:57476"/>
    </ligand>
</feature>
<dbReference type="Pfam" id="PF03447">
    <property type="entry name" value="NAD_binding_3"/>
    <property type="match status" value="1"/>
</dbReference>
<evidence type="ECO:0000256" key="1">
    <source>
        <dbReference type="ARBA" id="ARBA00005056"/>
    </source>
</evidence>
<dbReference type="InterPro" id="IPR045865">
    <property type="entry name" value="ACT-like_dom_sf"/>
</dbReference>
<evidence type="ECO:0000256" key="4">
    <source>
        <dbReference type="ARBA" id="ARBA00013213"/>
    </source>
</evidence>
<dbReference type="InterPro" id="IPR016204">
    <property type="entry name" value="HDH"/>
</dbReference>
<evidence type="ECO:0000256" key="12">
    <source>
        <dbReference type="PIRSR" id="PIRSR000098-2"/>
    </source>
</evidence>
<feature type="binding site" evidence="12">
    <location>
        <begin position="15"/>
        <end position="22"/>
    </location>
    <ligand>
        <name>NADP(+)</name>
        <dbReference type="ChEBI" id="CHEBI:58349"/>
    </ligand>
</feature>
<evidence type="ECO:0000256" key="3">
    <source>
        <dbReference type="ARBA" id="ARBA00006753"/>
    </source>
</evidence>
<proteinExistence type="inferred from homology"/>
<reference evidence="16" key="2">
    <citation type="submission" date="2021-04" db="EMBL/GenBank/DDBJ databases">
        <authorList>
            <person name="Gilroy R."/>
        </authorList>
    </citation>
    <scope>NUCLEOTIDE SEQUENCE</scope>
    <source>
        <strain evidence="16">ChiHecec2B26-446</strain>
    </source>
</reference>
<evidence type="ECO:0000256" key="14">
    <source>
        <dbReference type="RuleBase" id="RU004171"/>
    </source>
</evidence>
<evidence type="ECO:0000256" key="11">
    <source>
        <dbReference type="PIRSR" id="PIRSR000098-1"/>
    </source>
</evidence>
<gene>
    <name evidence="16" type="ORF">H9894_08475</name>
</gene>
<dbReference type="Gene3D" id="3.30.360.10">
    <property type="entry name" value="Dihydrodipicolinate Reductase, domain 2"/>
    <property type="match status" value="1"/>
</dbReference>
<dbReference type="AlphaFoldDB" id="A0A9D1PXN9"/>
<accession>A0A9D1PXN9</accession>
<keyword evidence="10 13" id="KW-0486">Methionine biosynthesis</keyword>
<reference evidence="16" key="1">
    <citation type="journal article" date="2021" name="PeerJ">
        <title>Extensive microbial diversity within the chicken gut microbiome revealed by metagenomics and culture.</title>
        <authorList>
            <person name="Gilroy R."/>
            <person name="Ravi A."/>
            <person name="Getino M."/>
            <person name="Pursley I."/>
            <person name="Horton D.L."/>
            <person name="Alikhan N.F."/>
            <person name="Baker D."/>
            <person name="Gharbi K."/>
            <person name="Hall N."/>
            <person name="Watson M."/>
            <person name="Adriaenssens E.M."/>
            <person name="Foster-Nyarko E."/>
            <person name="Jarju S."/>
            <person name="Secka A."/>
            <person name="Antonio M."/>
            <person name="Oren A."/>
            <person name="Chaudhuri R.R."/>
            <person name="La Ragione R."/>
            <person name="Hildebrand F."/>
            <person name="Pallen M.J."/>
        </authorList>
    </citation>
    <scope>NUCLEOTIDE SEQUENCE</scope>
    <source>
        <strain evidence="16">ChiHecec2B26-446</strain>
    </source>
</reference>
<dbReference type="GO" id="GO:0009086">
    <property type="term" value="P:methionine biosynthetic process"/>
    <property type="evidence" value="ECO:0007669"/>
    <property type="project" value="UniProtKB-KW"/>
</dbReference>
<comment type="pathway">
    <text evidence="2 13">Amino-acid biosynthesis; L-methionine biosynthesis via de novo pathway; L-homoserine from L-aspartate: step 3/3.</text>
</comment>
<evidence type="ECO:0000256" key="6">
    <source>
        <dbReference type="ARBA" id="ARBA00022605"/>
    </source>
</evidence>
<dbReference type="InterPro" id="IPR005106">
    <property type="entry name" value="Asp/hSer_DH_NAD-bd"/>
</dbReference>
<keyword evidence="9 13" id="KW-0560">Oxidoreductase</keyword>
<dbReference type="GO" id="GO:0009088">
    <property type="term" value="P:threonine biosynthetic process"/>
    <property type="evidence" value="ECO:0007669"/>
    <property type="project" value="UniProtKB-KW"/>
</dbReference>
<evidence type="ECO:0000256" key="9">
    <source>
        <dbReference type="ARBA" id="ARBA00023002"/>
    </source>
</evidence>
<evidence type="ECO:0000256" key="7">
    <source>
        <dbReference type="ARBA" id="ARBA00022697"/>
    </source>
</evidence>
<comment type="pathway">
    <text evidence="1 13">Amino-acid biosynthesis; L-threonine biosynthesis; L-threonine from L-aspartate: step 3/5.</text>
</comment>
<dbReference type="NCBIfam" id="NF004976">
    <property type="entry name" value="PRK06349.1"/>
    <property type="match status" value="1"/>
</dbReference>
<dbReference type="Pfam" id="PF00742">
    <property type="entry name" value="Homoserine_dh"/>
    <property type="match status" value="1"/>
</dbReference>
<feature type="binding site" evidence="12">
    <location>
        <position position="112"/>
    </location>
    <ligand>
        <name>NADPH</name>
        <dbReference type="ChEBI" id="CHEBI:57783"/>
    </ligand>
</feature>
<dbReference type="PROSITE" id="PS01042">
    <property type="entry name" value="HOMOSER_DHGENASE"/>
    <property type="match status" value="1"/>
</dbReference>
<dbReference type="GO" id="GO:0050661">
    <property type="term" value="F:NADP binding"/>
    <property type="evidence" value="ECO:0007669"/>
    <property type="project" value="InterPro"/>
</dbReference>
<dbReference type="SUPFAM" id="SSF51735">
    <property type="entry name" value="NAD(P)-binding Rossmann-fold domains"/>
    <property type="match status" value="1"/>
</dbReference>
<dbReference type="InterPro" id="IPR019811">
    <property type="entry name" value="HDH_CS"/>
</dbReference>
<evidence type="ECO:0000259" key="15">
    <source>
        <dbReference type="PROSITE" id="PS51671"/>
    </source>
</evidence>
<dbReference type="CDD" id="cd04881">
    <property type="entry name" value="ACT_HSDH-Hom"/>
    <property type="match status" value="1"/>
</dbReference>
<dbReference type="FunFam" id="3.30.360.10:FF:000005">
    <property type="entry name" value="Homoserine dehydrogenase"/>
    <property type="match status" value="1"/>
</dbReference>
<comment type="similarity">
    <text evidence="3 14">Belongs to the homoserine dehydrogenase family.</text>
</comment>
<dbReference type="InterPro" id="IPR036291">
    <property type="entry name" value="NAD(P)-bd_dom_sf"/>
</dbReference>